<feature type="transmembrane region" description="Helical" evidence="9">
    <location>
        <begin position="12"/>
        <end position="37"/>
    </location>
</feature>
<feature type="transmembrane region" description="Helical" evidence="9">
    <location>
        <begin position="219"/>
        <end position="243"/>
    </location>
</feature>
<comment type="subcellular location">
    <subcellularLocation>
        <location evidence="1">Cell inner membrane</location>
        <topology evidence="1">Multi-pass membrane protein</topology>
    </subcellularLocation>
</comment>
<protein>
    <submittedName>
        <fullName evidence="11">PTS system, fructose subfamily, IIC subunit</fullName>
    </submittedName>
</protein>
<dbReference type="EMBL" id="CP001739">
    <property type="protein sequence ID" value="ACZ10084.1"/>
    <property type="molecule type" value="Genomic_DNA"/>
</dbReference>
<dbReference type="InterPro" id="IPR013014">
    <property type="entry name" value="PTS_EIIC_2"/>
</dbReference>
<feature type="transmembrane region" description="Helical" evidence="9">
    <location>
        <begin position="282"/>
        <end position="302"/>
    </location>
</feature>
<dbReference type="InterPro" id="IPR050864">
    <property type="entry name" value="Bacterial_PTS_Sugar_Transport"/>
</dbReference>
<feature type="transmembrane region" description="Helical" evidence="9">
    <location>
        <begin position="322"/>
        <end position="343"/>
    </location>
</feature>
<proteinExistence type="predicted"/>
<dbReference type="NCBIfam" id="TIGR01427">
    <property type="entry name" value="PTS_IIC_fructo"/>
    <property type="match status" value="1"/>
</dbReference>
<reference evidence="12" key="1">
    <citation type="submission" date="2009-09" db="EMBL/GenBank/DDBJ databases">
        <title>The complete chromosome of Sebaldella termitidis ATCC 33386.</title>
        <authorList>
            <consortium name="US DOE Joint Genome Institute (JGI-PGF)"/>
            <person name="Lucas S."/>
            <person name="Copeland A."/>
            <person name="Lapidus A."/>
            <person name="Glavina del Rio T."/>
            <person name="Dalin E."/>
            <person name="Tice H."/>
            <person name="Bruce D."/>
            <person name="Goodwin L."/>
            <person name="Pitluck S."/>
            <person name="Kyrpides N."/>
            <person name="Mavromatis K."/>
            <person name="Ivanova N."/>
            <person name="Mikhailova N."/>
            <person name="Sims D."/>
            <person name="Meincke L."/>
            <person name="Brettin T."/>
            <person name="Detter J.C."/>
            <person name="Han C."/>
            <person name="Larimer F."/>
            <person name="Land M."/>
            <person name="Hauser L."/>
            <person name="Markowitz V."/>
            <person name="Cheng J.F."/>
            <person name="Hugenholtz P."/>
            <person name="Woyke T."/>
            <person name="Wu D."/>
            <person name="Eisen J.A."/>
        </authorList>
    </citation>
    <scope>NUCLEOTIDE SEQUENCE [LARGE SCALE GENOMIC DNA]</scope>
    <source>
        <strain evidence="12">ATCC 33386 / NCTC 11300</strain>
    </source>
</reference>
<dbReference type="GO" id="GO:0090563">
    <property type="term" value="F:protein-phosphocysteine-sugar phosphotransferase activity"/>
    <property type="evidence" value="ECO:0007669"/>
    <property type="project" value="TreeGrafter"/>
</dbReference>
<dbReference type="InterPro" id="IPR006327">
    <property type="entry name" value="PTS_IIC_fruc"/>
</dbReference>
<gene>
    <name evidence="11" type="ordered locus">Sterm_3243</name>
</gene>
<feature type="transmembrane region" description="Helical" evidence="9">
    <location>
        <begin position="181"/>
        <end position="199"/>
    </location>
</feature>
<dbReference type="HOGENOM" id="CLU_013155_0_1_0"/>
<evidence type="ECO:0000256" key="8">
    <source>
        <dbReference type="ARBA" id="ARBA00023136"/>
    </source>
</evidence>
<feature type="domain" description="PTS EIIC type-2" evidence="10">
    <location>
        <begin position="8"/>
        <end position="352"/>
    </location>
</feature>
<evidence type="ECO:0000256" key="3">
    <source>
        <dbReference type="ARBA" id="ARBA00022475"/>
    </source>
</evidence>
<evidence type="ECO:0000313" key="11">
    <source>
        <dbReference type="EMBL" id="ACZ10084.1"/>
    </source>
</evidence>
<organism evidence="11 12">
    <name type="scientific">Sebaldella termitidis (strain ATCC 33386 / NCTC 11300)</name>
    <dbReference type="NCBI Taxonomy" id="526218"/>
    <lineage>
        <taxon>Bacteria</taxon>
        <taxon>Fusobacteriati</taxon>
        <taxon>Fusobacteriota</taxon>
        <taxon>Fusobacteriia</taxon>
        <taxon>Fusobacteriales</taxon>
        <taxon>Leptotrichiaceae</taxon>
        <taxon>Sebaldella</taxon>
    </lineage>
</organism>
<feature type="transmembrane region" description="Helical" evidence="9">
    <location>
        <begin position="255"/>
        <end position="276"/>
    </location>
</feature>
<feature type="transmembrane region" description="Helical" evidence="9">
    <location>
        <begin position="57"/>
        <end position="82"/>
    </location>
</feature>
<keyword evidence="2" id="KW-0813">Transport</keyword>
<evidence type="ECO:0000256" key="5">
    <source>
        <dbReference type="ARBA" id="ARBA00022683"/>
    </source>
</evidence>
<dbReference type="STRING" id="526218.Sterm_3243"/>
<evidence type="ECO:0000259" key="10">
    <source>
        <dbReference type="PROSITE" id="PS51104"/>
    </source>
</evidence>
<evidence type="ECO:0000256" key="7">
    <source>
        <dbReference type="ARBA" id="ARBA00022989"/>
    </source>
</evidence>
<keyword evidence="3" id="KW-1003">Cell membrane</keyword>
<sequence length="366" mass="37845">MKKKLYEARDHLMGGISYALPVIIGGSLVVAVAKIIGFAGGVSNLDDYAQAGGFFHYVWMFQNVGWSAIGLLNLVLSGYIAYSIAGKPALAAGFVGGVLASTTNAGFLGAVVTGFFAGWITNKIKNNVKIKGAAASSVPLIILPLLTIGLTGILMALILGGPLGWINTSLLNWVTKMSENNTNVVILAVILGAMIGFDLGGPVNKAAWMAGNALFMSGVYLPSILVNVAIWIPPLGYGLATLIKKKNFSETFKEAGSGAVIMGVIGITEGAIPFTLQSPGKLIPLNVIACAAGTAIAALLGIYVKMPPIGGMYGFFSVGNGWAYLVGGISGALIIGFGANFLVDFTEKDNGAVAETVSEEIELSFD</sequence>
<keyword evidence="12" id="KW-1185">Reference proteome</keyword>
<evidence type="ECO:0000256" key="2">
    <source>
        <dbReference type="ARBA" id="ARBA00022448"/>
    </source>
</evidence>
<keyword evidence="6 9" id="KW-0812">Transmembrane</keyword>
<dbReference type="KEGG" id="str:Sterm_3243"/>
<dbReference type="GO" id="GO:0005351">
    <property type="term" value="F:carbohydrate:proton symporter activity"/>
    <property type="evidence" value="ECO:0007669"/>
    <property type="project" value="InterPro"/>
</dbReference>
<dbReference type="GO" id="GO:0005886">
    <property type="term" value="C:plasma membrane"/>
    <property type="evidence" value="ECO:0007669"/>
    <property type="project" value="UniProtKB-SubCell"/>
</dbReference>
<dbReference type="RefSeq" id="WP_012862666.1">
    <property type="nucleotide sequence ID" value="NC_013517.1"/>
</dbReference>
<evidence type="ECO:0000256" key="6">
    <source>
        <dbReference type="ARBA" id="ARBA00022692"/>
    </source>
</evidence>
<keyword evidence="5" id="KW-0598">Phosphotransferase system</keyword>
<dbReference type="eggNOG" id="COG1299">
    <property type="taxonomic scope" value="Bacteria"/>
</dbReference>
<dbReference type="PANTHER" id="PTHR30505">
    <property type="entry name" value="FRUCTOSE-LIKE PERMEASE"/>
    <property type="match status" value="1"/>
</dbReference>
<evidence type="ECO:0000256" key="1">
    <source>
        <dbReference type="ARBA" id="ARBA00004429"/>
    </source>
</evidence>
<feature type="transmembrane region" description="Helical" evidence="9">
    <location>
        <begin position="94"/>
        <end position="120"/>
    </location>
</feature>
<reference evidence="11 12" key="2">
    <citation type="journal article" date="2010" name="Stand. Genomic Sci.">
        <title>Complete genome sequence of Sebaldella termitidis type strain (NCTC 11300).</title>
        <authorList>
            <person name="Harmon-Smith M."/>
            <person name="Celia L."/>
            <person name="Chertkov O."/>
            <person name="Lapidus A."/>
            <person name="Copeland A."/>
            <person name="Glavina Del Rio T."/>
            <person name="Nolan M."/>
            <person name="Lucas S."/>
            <person name="Tice H."/>
            <person name="Cheng J.F."/>
            <person name="Han C."/>
            <person name="Detter J.C."/>
            <person name="Bruce D."/>
            <person name="Goodwin L."/>
            <person name="Pitluck S."/>
            <person name="Pati A."/>
            <person name="Liolios K."/>
            <person name="Ivanova N."/>
            <person name="Mavromatis K."/>
            <person name="Mikhailova N."/>
            <person name="Chen A."/>
            <person name="Palaniappan K."/>
            <person name="Land M."/>
            <person name="Hauser L."/>
            <person name="Chang Y.J."/>
            <person name="Jeffries C.D."/>
            <person name="Brettin T."/>
            <person name="Goker M."/>
            <person name="Beck B."/>
            <person name="Bristow J."/>
            <person name="Eisen J.A."/>
            <person name="Markowitz V."/>
            <person name="Hugenholtz P."/>
            <person name="Kyrpides N.C."/>
            <person name="Klenk H.P."/>
            <person name="Chen F."/>
        </authorList>
    </citation>
    <scope>NUCLEOTIDE SEQUENCE [LARGE SCALE GENOMIC DNA]</scope>
    <source>
        <strain evidence="12">ATCC 33386 / NCTC 11300</strain>
    </source>
</reference>
<name>D1APQ0_SEBTE</name>
<dbReference type="GO" id="GO:0009401">
    <property type="term" value="P:phosphoenolpyruvate-dependent sugar phosphotransferase system"/>
    <property type="evidence" value="ECO:0007669"/>
    <property type="project" value="UniProtKB-KW"/>
</dbReference>
<dbReference type="InterPro" id="IPR003352">
    <property type="entry name" value="PTS_EIIC"/>
</dbReference>
<evidence type="ECO:0000256" key="9">
    <source>
        <dbReference type="SAM" id="Phobius"/>
    </source>
</evidence>
<keyword evidence="7 9" id="KW-1133">Transmembrane helix</keyword>
<accession>D1APQ0</accession>
<dbReference type="PROSITE" id="PS51104">
    <property type="entry name" value="PTS_EIIC_TYPE_2"/>
    <property type="match status" value="1"/>
</dbReference>
<dbReference type="GO" id="GO:0008982">
    <property type="term" value="F:protein-N(PI)-phosphohistidine-sugar phosphotransferase activity"/>
    <property type="evidence" value="ECO:0007669"/>
    <property type="project" value="InterPro"/>
</dbReference>
<dbReference type="Pfam" id="PF02378">
    <property type="entry name" value="PTS_EIIC"/>
    <property type="match status" value="1"/>
</dbReference>
<feature type="transmembrane region" description="Helical" evidence="9">
    <location>
        <begin position="140"/>
        <end position="160"/>
    </location>
</feature>
<dbReference type="Proteomes" id="UP000000845">
    <property type="component" value="Chromosome"/>
</dbReference>
<keyword evidence="4" id="KW-0762">Sugar transport</keyword>
<keyword evidence="8 9" id="KW-0472">Membrane</keyword>
<evidence type="ECO:0000313" key="12">
    <source>
        <dbReference type="Proteomes" id="UP000000845"/>
    </source>
</evidence>
<dbReference type="PANTHER" id="PTHR30505:SF0">
    <property type="entry name" value="FRUCTOSE-LIKE PTS SYSTEM EIIBC COMPONENT-RELATED"/>
    <property type="match status" value="1"/>
</dbReference>
<dbReference type="AlphaFoldDB" id="D1APQ0"/>
<evidence type="ECO:0000256" key="4">
    <source>
        <dbReference type="ARBA" id="ARBA00022597"/>
    </source>
</evidence>